<reference evidence="4" key="1">
    <citation type="submission" date="2015-04" db="EMBL/GenBank/DDBJ databases">
        <title>The genome sequence of the plant pathogenic Rhizarian Plasmodiophora brassicae reveals insights in its biotrophic life cycle and the origin of chitin synthesis.</title>
        <authorList>
            <person name="Schwelm A."/>
            <person name="Fogelqvist J."/>
            <person name="Knaust A."/>
            <person name="Julke S."/>
            <person name="Lilja T."/>
            <person name="Dhandapani V."/>
            <person name="Bonilla-Rosso G."/>
            <person name="Karlsson M."/>
            <person name="Shevchenko A."/>
            <person name="Choi S.R."/>
            <person name="Kim H.G."/>
            <person name="Park J.Y."/>
            <person name="Lim Y.P."/>
            <person name="Ludwig-Muller J."/>
            <person name="Dixelius C."/>
        </authorList>
    </citation>
    <scope>NUCLEOTIDE SEQUENCE</scope>
    <source>
        <tissue evidence="4">Potato root galls</tissue>
    </source>
</reference>
<evidence type="ECO:0000256" key="1">
    <source>
        <dbReference type="SAM" id="Coils"/>
    </source>
</evidence>
<organism evidence="4">
    <name type="scientific">Spongospora subterranea</name>
    <dbReference type="NCBI Taxonomy" id="70186"/>
    <lineage>
        <taxon>Eukaryota</taxon>
        <taxon>Sar</taxon>
        <taxon>Rhizaria</taxon>
        <taxon>Endomyxa</taxon>
        <taxon>Phytomyxea</taxon>
        <taxon>Plasmodiophorida</taxon>
        <taxon>Plasmodiophoridae</taxon>
        <taxon>Spongospora</taxon>
    </lineage>
</organism>
<evidence type="ECO:0000313" key="4">
    <source>
        <dbReference type="EMBL" id="CRZ02179.1"/>
    </source>
</evidence>
<protein>
    <submittedName>
        <fullName evidence="4">Uncharacterized protein</fullName>
    </submittedName>
</protein>
<feature type="non-terminal residue" evidence="4">
    <location>
        <position position="263"/>
    </location>
</feature>
<evidence type="ECO:0000256" key="2">
    <source>
        <dbReference type="SAM" id="MobiDB-lite"/>
    </source>
</evidence>
<keyword evidence="1" id="KW-0175">Coiled coil</keyword>
<dbReference type="PROSITE" id="PS50096">
    <property type="entry name" value="IQ"/>
    <property type="match status" value="1"/>
</dbReference>
<feature type="region of interest" description="Disordered" evidence="2">
    <location>
        <begin position="123"/>
        <end position="145"/>
    </location>
</feature>
<keyword evidence="3" id="KW-0472">Membrane</keyword>
<dbReference type="EMBL" id="HACM01001737">
    <property type="protein sequence ID" value="CRZ02179.1"/>
    <property type="molecule type" value="Transcribed_RNA"/>
</dbReference>
<sequence length="263" mass="29869">MNTIQSQPLPIKGSLEQGAEPRLVSCTPRASPYYSTRPGPTSSQSTRAIRGQTKRWSWGSAAFDHDRHGLILPNTSPNDHYLPSLTASYQDDKHFLMGMLKEVQAEKAALVTRLNEEMTARANAEERARAAEDGAREEDGQGDRKRMREAIEAVGIMGERLKQMSSVNMSLRRQIRAMEEDRAEQERSSIRRWAAAMMIQRNWRRWAQQQRYREMVYEERVMRDDGTAGNSIYRHRLGQPGLIGIAIGVGIVASGILWLVRES</sequence>
<feature type="transmembrane region" description="Helical" evidence="3">
    <location>
        <begin position="241"/>
        <end position="260"/>
    </location>
</feature>
<feature type="region of interest" description="Disordered" evidence="2">
    <location>
        <begin position="26"/>
        <end position="48"/>
    </location>
</feature>
<keyword evidence="3" id="KW-0812">Transmembrane</keyword>
<evidence type="ECO:0000256" key="3">
    <source>
        <dbReference type="SAM" id="Phobius"/>
    </source>
</evidence>
<keyword evidence="3" id="KW-1133">Transmembrane helix</keyword>
<dbReference type="AlphaFoldDB" id="A0A0H5R2Q8"/>
<proteinExistence type="predicted"/>
<feature type="region of interest" description="Disordered" evidence="2">
    <location>
        <begin position="1"/>
        <end position="20"/>
    </location>
</feature>
<feature type="compositionally biased region" description="Polar residues" evidence="2">
    <location>
        <begin position="38"/>
        <end position="47"/>
    </location>
</feature>
<accession>A0A0H5R2Q8</accession>
<name>A0A0H5R2Q8_9EUKA</name>
<feature type="coiled-coil region" evidence="1">
    <location>
        <begin position="161"/>
        <end position="188"/>
    </location>
</feature>